<dbReference type="InterPro" id="IPR023212">
    <property type="entry name" value="Hsp33_helix_hairpin_bin_dom_sf"/>
</dbReference>
<evidence type="ECO:0000256" key="2">
    <source>
        <dbReference type="ARBA" id="ARBA00022833"/>
    </source>
</evidence>
<dbReference type="Proteomes" id="UP000785783">
    <property type="component" value="Unassembled WGS sequence"/>
</dbReference>
<evidence type="ECO:0000313" key="7">
    <source>
        <dbReference type="Proteomes" id="UP000785783"/>
    </source>
</evidence>
<dbReference type="Gene3D" id="1.10.287.480">
    <property type="entry name" value="helix hairpin bin"/>
    <property type="match status" value="1"/>
</dbReference>
<keyword evidence="3" id="KW-1015">Disulfide bond</keyword>
<reference evidence="6" key="1">
    <citation type="submission" date="2020-10" db="EMBL/GenBank/DDBJ databases">
        <title>Microbiome of the Black Sea water column analyzed by genome centric metagenomics.</title>
        <authorList>
            <person name="Cabello-Yeves P.J."/>
            <person name="Callieri C."/>
            <person name="Picazo A."/>
            <person name="Mehrshad M."/>
            <person name="Haro-Moreno J.M."/>
            <person name="Roda-Garcia J."/>
            <person name="Dzembekova N."/>
            <person name="Slabakova V."/>
            <person name="Slabakova N."/>
            <person name="Moncheva S."/>
            <person name="Rodriguez-Valera F."/>
        </authorList>
    </citation>
    <scope>NUCLEOTIDE SEQUENCE</scope>
    <source>
        <strain evidence="6">BS307-5m-G5</strain>
    </source>
</reference>
<evidence type="ECO:0000256" key="5">
    <source>
        <dbReference type="ARBA" id="ARBA00023284"/>
    </source>
</evidence>
<evidence type="ECO:0000313" key="6">
    <source>
        <dbReference type="EMBL" id="MBL6761607.1"/>
    </source>
</evidence>
<keyword evidence="2" id="KW-0862">Zinc</keyword>
<dbReference type="InterPro" id="IPR000397">
    <property type="entry name" value="Heat_shock_Hsp33"/>
</dbReference>
<dbReference type="SUPFAM" id="SSF64397">
    <property type="entry name" value="Hsp33 domain"/>
    <property type="match status" value="1"/>
</dbReference>
<dbReference type="PANTHER" id="PTHR30111:SF1">
    <property type="entry name" value="33 KDA CHAPERONIN"/>
    <property type="match status" value="1"/>
</dbReference>
<dbReference type="SUPFAM" id="SSF118352">
    <property type="entry name" value="HSP33 redox switch-like"/>
    <property type="match status" value="1"/>
</dbReference>
<dbReference type="AlphaFoldDB" id="A0A937L566"/>
<keyword evidence="1" id="KW-0963">Cytoplasm</keyword>
<protein>
    <submittedName>
        <fullName evidence="6">Hsp33 family molecular chaperone HslO</fullName>
    </submittedName>
</protein>
<evidence type="ECO:0000256" key="3">
    <source>
        <dbReference type="ARBA" id="ARBA00023157"/>
    </source>
</evidence>
<evidence type="ECO:0000256" key="4">
    <source>
        <dbReference type="ARBA" id="ARBA00023186"/>
    </source>
</evidence>
<sequence>MSGLADYALPFRIEGHNVNGRVVKLNSLASDVLLRHDYPEAVSRLLGEALVLAAMLGTMLKFDGRFILQLQGSGPITMLMADYTPADRTDENDPDTPGGLRGFAQYDEAALAAALKAGDTPLALLGDKGHMAFTVDQGPDMERYQGIVPLEGDTLADAALGYFQRSEQIATTIKLAAAPLLLSGGKTEWRAGGIVVQQTAATGGIDIETPPEGDPDKVDDDWNRLEILLQTTQDSELLDGDVSGEQLAFRLFHEDGVRVFEARALQFACPCTRQRVLNMLAGLSDSDREEMQAQENVEVRCEFCNENYLFEPSEAFAPG</sequence>
<dbReference type="GO" id="GO:0042026">
    <property type="term" value="P:protein refolding"/>
    <property type="evidence" value="ECO:0007669"/>
    <property type="project" value="TreeGrafter"/>
</dbReference>
<dbReference type="InterPro" id="IPR016153">
    <property type="entry name" value="Heat_shock_Hsp33_N"/>
</dbReference>
<dbReference type="GO" id="GO:0044183">
    <property type="term" value="F:protein folding chaperone"/>
    <property type="evidence" value="ECO:0007669"/>
    <property type="project" value="TreeGrafter"/>
</dbReference>
<dbReference type="Gene3D" id="3.55.30.10">
    <property type="entry name" value="Hsp33 domain"/>
    <property type="match status" value="1"/>
</dbReference>
<dbReference type="Pfam" id="PF01430">
    <property type="entry name" value="HSP33"/>
    <property type="match status" value="1"/>
</dbReference>
<dbReference type="Gene3D" id="3.90.1280.10">
    <property type="entry name" value="HSP33 redox switch-like"/>
    <property type="match status" value="1"/>
</dbReference>
<gene>
    <name evidence="6" type="ORF">ISQ19_02805</name>
</gene>
<dbReference type="GO" id="GO:0005737">
    <property type="term" value="C:cytoplasm"/>
    <property type="evidence" value="ECO:0007669"/>
    <property type="project" value="InterPro"/>
</dbReference>
<evidence type="ECO:0000256" key="1">
    <source>
        <dbReference type="ARBA" id="ARBA00022490"/>
    </source>
</evidence>
<comment type="caution">
    <text evidence="6">The sequence shown here is derived from an EMBL/GenBank/DDBJ whole genome shotgun (WGS) entry which is preliminary data.</text>
</comment>
<dbReference type="PIRSF" id="PIRSF005261">
    <property type="entry name" value="Heat_shock_Hsp33"/>
    <property type="match status" value="1"/>
</dbReference>
<dbReference type="PANTHER" id="PTHR30111">
    <property type="entry name" value="33 KDA CHAPERONIN"/>
    <property type="match status" value="1"/>
</dbReference>
<dbReference type="InterPro" id="IPR016154">
    <property type="entry name" value="Heat_shock_Hsp33_C"/>
</dbReference>
<accession>A0A937L566</accession>
<keyword evidence="5" id="KW-0676">Redox-active center</keyword>
<keyword evidence="4" id="KW-0143">Chaperone</keyword>
<proteinExistence type="predicted"/>
<dbReference type="CDD" id="cd00498">
    <property type="entry name" value="Hsp33"/>
    <property type="match status" value="1"/>
</dbReference>
<dbReference type="GO" id="GO:0051082">
    <property type="term" value="F:unfolded protein binding"/>
    <property type="evidence" value="ECO:0007669"/>
    <property type="project" value="InterPro"/>
</dbReference>
<name>A0A937L566_9PROT</name>
<organism evidence="6 7">
    <name type="scientific">PS1 clade bacterium</name>
    <dbReference type="NCBI Taxonomy" id="2175152"/>
    <lineage>
        <taxon>Bacteria</taxon>
        <taxon>Pseudomonadati</taxon>
        <taxon>Pseudomonadota</taxon>
        <taxon>Alphaproteobacteria</taxon>
        <taxon>PS1 clade</taxon>
    </lineage>
</organism>
<dbReference type="EMBL" id="JADHOK010000022">
    <property type="protein sequence ID" value="MBL6761607.1"/>
    <property type="molecule type" value="Genomic_DNA"/>
</dbReference>